<dbReference type="PANTHER" id="PTHR47438:SF1">
    <property type="entry name" value="PHOSPHATE METABOLISM PROTEIN 8-RELATED"/>
    <property type="match status" value="1"/>
</dbReference>
<gene>
    <name evidence="2" type="ORF">SCHPADRAFT_867105</name>
</gene>
<dbReference type="Gene3D" id="1.10.150.450">
    <property type="match status" value="1"/>
</dbReference>
<evidence type="ECO:0000313" key="3">
    <source>
        <dbReference type="Proteomes" id="UP000053477"/>
    </source>
</evidence>
<dbReference type="Gene3D" id="3.40.50.1000">
    <property type="entry name" value="HAD superfamily/HAD-like"/>
    <property type="match status" value="1"/>
</dbReference>
<dbReference type="FunCoup" id="A0A0H2S2F5">
    <property type="interactions" value="310"/>
</dbReference>
<dbReference type="SFLD" id="SFLDG01129">
    <property type="entry name" value="C1.5:_HAD__Beta-PGM__Phosphata"/>
    <property type="match status" value="1"/>
</dbReference>
<reference evidence="2 3" key="1">
    <citation type="submission" date="2015-04" db="EMBL/GenBank/DDBJ databases">
        <title>Complete genome sequence of Schizopora paradoxa KUC8140, a cosmopolitan wood degrader in East Asia.</title>
        <authorList>
            <consortium name="DOE Joint Genome Institute"/>
            <person name="Min B."/>
            <person name="Park H."/>
            <person name="Jang Y."/>
            <person name="Kim J.-J."/>
            <person name="Kim K.H."/>
            <person name="Pangilinan J."/>
            <person name="Lipzen A."/>
            <person name="Riley R."/>
            <person name="Grigoriev I.V."/>
            <person name="Spatafora J.W."/>
            <person name="Choi I.-G."/>
        </authorList>
    </citation>
    <scope>NUCLEOTIDE SEQUENCE [LARGE SCALE GENOMIC DNA]</scope>
    <source>
        <strain evidence="2 3">KUC8140</strain>
    </source>
</reference>
<dbReference type="PANTHER" id="PTHR47438">
    <property type="entry name" value="PHOSPHATE METABOLISM PROTEIN 8-RELATED"/>
    <property type="match status" value="1"/>
</dbReference>
<dbReference type="EMBL" id="KQ085898">
    <property type="protein sequence ID" value="KLO18037.1"/>
    <property type="molecule type" value="Genomic_DNA"/>
</dbReference>
<dbReference type="GO" id="GO:0009166">
    <property type="term" value="P:nucleotide catabolic process"/>
    <property type="evidence" value="ECO:0007669"/>
    <property type="project" value="TreeGrafter"/>
</dbReference>
<dbReference type="InterPro" id="IPR023214">
    <property type="entry name" value="HAD_sf"/>
</dbReference>
<dbReference type="InParanoid" id="A0A0H2S2F5"/>
<dbReference type="STRING" id="27342.A0A0H2S2F5"/>
<feature type="compositionally biased region" description="Basic and acidic residues" evidence="1">
    <location>
        <begin position="238"/>
        <end position="251"/>
    </location>
</feature>
<dbReference type="AlphaFoldDB" id="A0A0H2S2F5"/>
<evidence type="ECO:0000256" key="1">
    <source>
        <dbReference type="SAM" id="MobiDB-lite"/>
    </source>
</evidence>
<dbReference type="SFLD" id="SFLDS00003">
    <property type="entry name" value="Haloacid_Dehalogenase"/>
    <property type="match status" value="1"/>
</dbReference>
<evidence type="ECO:0000313" key="2">
    <source>
        <dbReference type="EMBL" id="KLO18037.1"/>
    </source>
</evidence>
<dbReference type="GO" id="GO:0006206">
    <property type="term" value="P:pyrimidine nucleobase metabolic process"/>
    <property type="evidence" value="ECO:0007669"/>
    <property type="project" value="TreeGrafter"/>
</dbReference>
<keyword evidence="3" id="KW-1185">Reference proteome</keyword>
<accession>A0A0H2S2F5</accession>
<dbReference type="OrthoDB" id="1065058at2759"/>
<dbReference type="Proteomes" id="UP000053477">
    <property type="component" value="Unassembled WGS sequence"/>
</dbReference>
<dbReference type="InterPro" id="IPR006439">
    <property type="entry name" value="HAD-SF_hydro_IA"/>
</dbReference>
<feature type="region of interest" description="Disordered" evidence="1">
    <location>
        <begin position="228"/>
        <end position="251"/>
    </location>
</feature>
<dbReference type="InterPro" id="IPR010237">
    <property type="entry name" value="Pyr-5-nucltdase"/>
</dbReference>
<dbReference type="SFLD" id="SFLDG01132">
    <property type="entry name" value="C1.5.3:_5'-Nucleotidase_Like"/>
    <property type="match status" value="1"/>
</dbReference>
<protein>
    <submittedName>
        <fullName evidence="2">Pyrimidine 5-nucleotidase</fullName>
    </submittedName>
</protein>
<dbReference type="Pfam" id="PF00702">
    <property type="entry name" value="Hydrolase"/>
    <property type="match status" value="1"/>
</dbReference>
<dbReference type="NCBIfam" id="TIGR01993">
    <property type="entry name" value="Pyr-5-nucltdase"/>
    <property type="match status" value="1"/>
</dbReference>
<sequence>MDDPSSGKQSVENRDTRAIIWFDIDNTLYSASSKIADAMGERIHAYFLSLGLADDEATELHHKYYRQYGLALRGLVRYHSVDPLDFDRRCDGSLPLESMLTPNPAVRQLLKDIDRSKARVWALTNAYTTHAKRVLKILDLEDQFEGLVYCDYAKTSFSCKPEAEYFTDALEKAGVADPSNCYFIDDSRMNIQAAENLGWGHCVHFCEFGLLTTVGGVKERIDDYSVDADGSPASSKEAASEQEHKGRKSVRDLEELRSVWPEIFLQ</sequence>
<proteinExistence type="predicted"/>
<dbReference type="InterPro" id="IPR036412">
    <property type="entry name" value="HAD-like_sf"/>
</dbReference>
<name>A0A0H2S2F5_9AGAM</name>
<dbReference type="SUPFAM" id="SSF56784">
    <property type="entry name" value="HAD-like"/>
    <property type="match status" value="1"/>
</dbReference>
<dbReference type="GO" id="GO:0008252">
    <property type="term" value="F:nucleotidase activity"/>
    <property type="evidence" value="ECO:0007669"/>
    <property type="project" value="TreeGrafter"/>
</dbReference>
<dbReference type="NCBIfam" id="TIGR01509">
    <property type="entry name" value="HAD-SF-IA-v3"/>
    <property type="match status" value="1"/>
</dbReference>
<organism evidence="2 3">
    <name type="scientific">Schizopora paradoxa</name>
    <dbReference type="NCBI Taxonomy" id="27342"/>
    <lineage>
        <taxon>Eukaryota</taxon>
        <taxon>Fungi</taxon>
        <taxon>Dikarya</taxon>
        <taxon>Basidiomycota</taxon>
        <taxon>Agaricomycotina</taxon>
        <taxon>Agaricomycetes</taxon>
        <taxon>Hymenochaetales</taxon>
        <taxon>Schizoporaceae</taxon>
        <taxon>Schizopora</taxon>
    </lineage>
</organism>
<dbReference type="InterPro" id="IPR052791">
    <property type="entry name" value="SSM1_domain"/>
</dbReference>